<dbReference type="SUPFAM" id="SSF56112">
    <property type="entry name" value="Protein kinase-like (PK-like)"/>
    <property type="match status" value="1"/>
</dbReference>
<feature type="binding site" evidence="15">
    <location>
        <position position="784"/>
    </location>
    <ligand>
        <name>ATP</name>
        <dbReference type="ChEBI" id="CHEBI:30616"/>
    </ligand>
</feature>
<evidence type="ECO:0000256" key="3">
    <source>
        <dbReference type="ARBA" id="ARBA00022527"/>
    </source>
</evidence>
<evidence type="ECO:0000256" key="8">
    <source>
        <dbReference type="ARBA" id="ARBA00022777"/>
    </source>
</evidence>
<evidence type="ECO:0000256" key="15">
    <source>
        <dbReference type="PROSITE-ProRule" id="PRU10141"/>
    </source>
</evidence>
<keyword evidence="10 16" id="KW-1133">Transmembrane helix</keyword>
<feature type="chain" id="PRO_5043574570" description="Non-specific serine/threonine protein kinase" evidence="17">
    <location>
        <begin position="31"/>
        <end position="1072"/>
    </location>
</feature>
<keyword evidence="5 16" id="KW-0812">Transmembrane</keyword>
<dbReference type="Gene3D" id="3.30.200.20">
    <property type="entry name" value="Phosphorylase Kinase, domain 1"/>
    <property type="match status" value="1"/>
</dbReference>
<keyword evidence="12" id="KW-1015">Disulfide bond</keyword>
<keyword evidence="8" id="KW-0418">Kinase</keyword>
<dbReference type="GO" id="GO:0005524">
    <property type="term" value="F:ATP binding"/>
    <property type="evidence" value="ECO:0007669"/>
    <property type="project" value="UniProtKB-UniRule"/>
</dbReference>
<organism evidence="21 22">
    <name type="scientific">Aristolochia fimbriata</name>
    <name type="common">White veined hardy Dutchman's pipe vine</name>
    <dbReference type="NCBI Taxonomy" id="158543"/>
    <lineage>
        <taxon>Eukaryota</taxon>
        <taxon>Viridiplantae</taxon>
        <taxon>Streptophyta</taxon>
        <taxon>Embryophyta</taxon>
        <taxon>Tracheophyta</taxon>
        <taxon>Spermatophyta</taxon>
        <taxon>Magnoliopsida</taxon>
        <taxon>Magnoliidae</taxon>
        <taxon>Piperales</taxon>
        <taxon>Aristolochiaceae</taxon>
        <taxon>Aristolochia</taxon>
    </lineage>
</organism>
<evidence type="ECO:0000256" key="16">
    <source>
        <dbReference type="SAM" id="Phobius"/>
    </source>
</evidence>
<reference evidence="21 22" key="1">
    <citation type="submission" date="2021-07" db="EMBL/GenBank/DDBJ databases">
        <title>The Aristolochia fimbriata genome: insights into angiosperm evolution, floral development and chemical biosynthesis.</title>
        <authorList>
            <person name="Jiao Y."/>
        </authorList>
    </citation>
    <scope>NUCLEOTIDE SEQUENCE [LARGE SCALE GENOMIC DNA]</scope>
    <source>
        <strain evidence="21">IBCAS-2021</strain>
        <tissue evidence="21">Leaf</tissue>
    </source>
</reference>
<evidence type="ECO:0000256" key="7">
    <source>
        <dbReference type="ARBA" id="ARBA00022741"/>
    </source>
</evidence>
<evidence type="ECO:0000256" key="4">
    <source>
        <dbReference type="ARBA" id="ARBA00022679"/>
    </source>
</evidence>
<dbReference type="InterPro" id="IPR036426">
    <property type="entry name" value="Bulb-type_lectin_dom_sf"/>
</dbReference>
<dbReference type="GO" id="GO:0004674">
    <property type="term" value="F:protein serine/threonine kinase activity"/>
    <property type="evidence" value="ECO:0007669"/>
    <property type="project" value="UniProtKB-KW"/>
</dbReference>
<dbReference type="InterPro" id="IPR001245">
    <property type="entry name" value="Ser-Thr/Tyr_kinase_cat_dom"/>
</dbReference>
<dbReference type="SMART" id="SM00220">
    <property type="entry name" value="S_TKc"/>
    <property type="match status" value="1"/>
</dbReference>
<feature type="signal peptide" evidence="17">
    <location>
        <begin position="1"/>
        <end position="30"/>
    </location>
</feature>
<dbReference type="InterPro" id="IPR003609">
    <property type="entry name" value="Pan_app"/>
</dbReference>
<proteinExistence type="predicted"/>
<dbReference type="PANTHER" id="PTHR27002">
    <property type="entry name" value="RECEPTOR-LIKE SERINE/THREONINE-PROTEIN KINASE SD1-8"/>
    <property type="match status" value="1"/>
</dbReference>
<dbReference type="Pfam" id="PF08276">
    <property type="entry name" value="PAN_2"/>
    <property type="match status" value="1"/>
</dbReference>
<dbReference type="Gene3D" id="1.10.510.10">
    <property type="entry name" value="Transferase(Phosphotransferase) domain 1"/>
    <property type="match status" value="1"/>
</dbReference>
<evidence type="ECO:0000256" key="11">
    <source>
        <dbReference type="ARBA" id="ARBA00023136"/>
    </source>
</evidence>
<evidence type="ECO:0000313" key="22">
    <source>
        <dbReference type="Proteomes" id="UP000825729"/>
    </source>
</evidence>
<feature type="domain" description="Protein kinase" evidence="18">
    <location>
        <begin position="756"/>
        <end position="1034"/>
    </location>
</feature>
<dbReference type="AlphaFoldDB" id="A0AAV7ESS0"/>
<keyword evidence="22" id="KW-1185">Reference proteome</keyword>
<dbReference type="PROSITE" id="PS50011">
    <property type="entry name" value="PROTEIN_KINASE_DOM"/>
    <property type="match status" value="1"/>
</dbReference>
<evidence type="ECO:0000256" key="1">
    <source>
        <dbReference type="ARBA" id="ARBA00004251"/>
    </source>
</evidence>
<gene>
    <name evidence="21" type="ORF">H6P81_004824</name>
</gene>
<name>A0AAV7ESS0_ARIFI</name>
<dbReference type="FunFam" id="1.10.510.10:FF:000060">
    <property type="entry name" value="G-type lectin S-receptor-like serine/threonine-protein kinase"/>
    <property type="match status" value="1"/>
</dbReference>
<feature type="transmembrane region" description="Helical" evidence="16">
    <location>
        <begin position="682"/>
        <end position="704"/>
    </location>
</feature>
<dbReference type="CDD" id="cd14066">
    <property type="entry name" value="STKc_IRAK"/>
    <property type="match status" value="1"/>
</dbReference>
<keyword evidence="13" id="KW-0675">Receptor</keyword>
<evidence type="ECO:0000256" key="13">
    <source>
        <dbReference type="ARBA" id="ARBA00023170"/>
    </source>
</evidence>
<dbReference type="Proteomes" id="UP000825729">
    <property type="component" value="Unassembled WGS sequence"/>
</dbReference>
<evidence type="ECO:0000259" key="20">
    <source>
        <dbReference type="PROSITE" id="PS50948"/>
    </source>
</evidence>
<dbReference type="FunFam" id="3.30.200.20:FF:000330">
    <property type="entry name" value="G-type lectin S-receptor-like serine/threonine-protein kinase At4g03230"/>
    <property type="match status" value="1"/>
</dbReference>
<comment type="caution">
    <text evidence="21">The sequence shown here is derived from an EMBL/GenBank/DDBJ whole genome shotgun (WGS) entry which is preliminary data.</text>
</comment>
<dbReference type="InterPro" id="IPR011009">
    <property type="entry name" value="Kinase-like_dom_sf"/>
</dbReference>
<protein>
    <recommendedName>
        <fullName evidence="23">Non-specific serine/threonine protein kinase</fullName>
    </recommendedName>
</protein>
<dbReference type="GO" id="GO:0048544">
    <property type="term" value="P:recognition of pollen"/>
    <property type="evidence" value="ECO:0007669"/>
    <property type="project" value="InterPro"/>
</dbReference>
<sequence length="1072" mass="118888">MGSPCSLDIRIALPLVLAFSLSLLCNAVEGADTLTPGQTIRTWETIVSADGIFELGFYKVDSRYYVGMWYQWGGQKRPLWVANREDPLPDASGSLTLGKDGNLAILDKTNTTVWTTGLSISNSSSTAEAVLLNSGNLVLRLGGSSGLQPRRVLWQSFDHPSDTLFPTMRIGIDLKTNNSLRLVSWRGDDDPSPGIFSFGIDPQSLKDAFIWRNSKAIWRSLSWNGKPIGKEIPPVYNFQVSSNTGEVYISYTSSNPEKRGTSLVLNPYGQLIHTEEYFNTTYDVGIWSSKENMCSSNVCGPYSSCNDNDNPICKCLPGFKPVSEKQWDSGKWDAGCAQSATSGCRNDDGFVQLKKMKIGNMPLYASVNSTMDECKASCLRDCTCVACSNGLIGGSDCALFREELKGLEELGEDGALYQETTSINEPVDLHIRVAASELEKIIGGKRCPNCGANIIPYPLSTGTNCGDPAYRSFSCNTTIGELRFRALDGVSYPVTSINAENLTFIIQPRRICWPNEPKSRDFQLNSTQPFQITRRNTILLLSCSDHPSQSSIGCIASDVCTGYMFGDNALCFTPRSCCSYAAGSSSVTLHSINISGPNCSAYTSFVNANLSLSEDQWLQGLEVGWKPSPEPVCDSSTDCRSWPNSGCSTTRSGQKRCTCNAGFQWDAFQMMCTEGGHDKKKWTMPFIASLAPAIVLLGICMYFYRRNLLKRRNKKRISSGPNEKDFFHTNKLDNDNKDLDVTFYSFETISAATKNFSISNKLGQGGFGVVYKGVLPGGQEIAVKRLSRNSGQGLEEFKNEVILIAKLQHRNLVRLLGYCIHADEKIVLYEYMPNNSLDSFIFDQERRKLLNWEKRFLIILGIARGLLYLHHDSRLRIIHRDLKTSNILLDEEMNPKISDFGLARIFGGNQTQQNTNRVVGTYGYMSPEYALHGLFSMKSDVFSFGIILLEIICGKKNNKLYVSEHSLNLLGNVWEQWKENRVLNLMDPFLAKSCNSSEVMKCFQIALLCVQENAADRPSMTSVIAFFINEAAFLPQPKRPAFGLKAYTEDTSNGRGTASSKNEITVTALEGR</sequence>
<keyword evidence="9 15" id="KW-0067">ATP-binding</keyword>
<evidence type="ECO:0000256" key="10">
    <source>
        <dbReference type="ARBA" id="ARBA00022989"/>
    </source>
</evidence>
<keyword evidence="11 16" id="KW-0472">Membrane</keyword>
<dbReference type="CDD" id="cd00028">
    <property type="entry name" value="B_lectin"/>
    <property type="match status" value="1"/>
</dbReference>
<dbReference type="InterPro" id="IPR000858">
    <property type="entry name" value="S_locus_glycoprot_dom"/>
</dbReference>
<evidence type="ECO:0000313" key="21">
    <source>
        <dbReference type="EMBL" id="KAG9451920.1"/>
    </source>
</evidence>
<dbReference type="PROSITE" id="PS00107">
    <property type="entry name" value="PROTEIN_KINASE_ATP"/>
    <property type="match status" value="1"/>
</dbReference>
<keyword evidence="2" id="KW-1003">Cell membrane</keyword>
<evidence type="ECO:0000256" key="17">
    <source>
        <dbReference type="SAM" id="SignalP"/>
    </source>
</evidence>
<dbReference type="SMART" id="SM00108">
    <property type="entry name" value="B_lectin"/>
    <property type="match status" value="1"/>
</dbReference>
<evidence type="ECO:0000256" key="5">
    <source>
        <dbReference type="ARBA" id="ARBA00022692"/>
    </source>
</evidence>
<dbReference type="Pfam" id="PF00954">
    <property type="entry name" value="S_locus_glycop"/>
    <property type="match status" value="1"/>
</dbReference>
<keyword evidence="3" id="KW-0723">Serine/threonine-protein kinase</keyword>
<accession>A0AAV7ESS0</accession>
<evidence type="ECO:0000256" key="14">
    <source>
        <dbReference type="ARBA" id="ARBA00023180"/>
    </source>
</evidence>
<keyword evidence="6 17" id="KW-0732">Signal</keyword>
<feature type="domain" description="Bulb-type lectin" evidence="19">
    <location>
        <begin position="31"/>
        <end position="152"/>
    </location>
</feature>
<dbReference type="Pfam" id="PF01453">
    <property type="entry name" value="B_lectin"/>
    <property type="match status" value="1"/>
</dbReference>
<dbReference type="InterPro" id="IPR001480">
    <property type="entry name" value="Bulb-type_lectin_dom"/>
</dbReference>
<dbReference type="SUPFAM" id="SSF51110">
    <property type="entry name" value="alpha-D-mannose-specific plant lectins"/>
    <property type="match status" value="1"/>
</dbReference>
<evidence type="ECO:0000256" key="9">
    <source>
        <dbReference type="ARBA" id="ARBA00022840"/>
    </source>
</evidence>
<dbReference type="PROSITE" id="PS50927">
    <property type="entry name" value="BULB_LECTIN"/>
    <property type="match status" value="1"/>
</dbReference>
<dbReference type="Pfam" id="PF07714">
    <property type="entry name" value="PK_Tyr_Ser-Thr"/>
    <property type="match status" value="1"/>
</dbReference>
<dbReference type="Gene3D" id="2.90.10.10">
    <property type="entry name" value="Bulb-type lectin domain"/>
    <property type="match status" value="1"/>
</dbReference>
<evidence type="ECO:0000256" key="2">
    <source>
        <dbReference type="ARBA" id="ARBA00022475"/>
    </source>
</evidence>
<evidence type="ECO:0000256" key="6">
    <source>
        <dbReference type="ARBA" id="ARBA00022729"/>
    </source>
</evidence>
<dbReference type="InterPro" id="IPR017441">
    <property type="entry name" value="Protein_kinase_ATP_BS"/>
</dbReference>
<feature type="domain" description="Apple" evidence="20">
    <location>
        <begin position="344"/>
        <end position="422"/>
    </location>
</feature>
<comment type="subcellular location">
    <subcellularLocation>
        <location evidence="1">Cell membrane</location>
        <topology evidence="1">Single-pass type I membrane protein</topology>
    </subcellularLocation>
</comment>
<evidence type="ECO:0000259" key="18">
    <source>
        <dbReference type="PROSITE" id="PS50011"/>
    </source>
</evidence>
<dbReference type="InterPro" id="IPR000719">
    <property type="entry name" value="Prot_kinase_dom"/>
</dbReference>
<keyword evidence="14" id="KW-0325">Glycoprotein</keyword>
<dbReference type="PANTHER" id="PTHR27002:SF1111">
    <property type="entry name" value="NON-SPECIFIC SERINE_THREONINE PROTEIN KINASE"/>
    <property type="match status" value="1"/>
</dbReference>
<dbReference type="GO" id="GO:0005886">
    <property type="term" value="C:plasma membrane"/>
    <property type="evidence" value="ECO:0007669"/>
    <property type="project" value="UniProtKB-SubCell"/>
</dbReference>
<dbReference type="InterPro" id="IPR008271">
    <property type="entry name" value="Ser/Thr_kinase_AS"/>
</dbReference>
<dbReference type="PROSITE" id="PS50948">
    <property type="entry name" value="PAN"/>
    <property type="match status" value="1"/>
</dbReference>
<keyword evidence="4" id="KW-0808">Transferase</keyword>
<evidence type="ECO:0000256" key="12">
    <source>
        <dbReference type="ARBA" id="ARBA00023157"/>
    </source>
</evidence>
<keyword evidence="7 15" id="KW-0547">Nucleotide-binding</keyword>
<evidence type="ECO:0000259" key="19">
    <source>
        <dbReference type="PROSITE" id="PS50927"/>
    </source>
</evidence>
<evidence type="ECO:0008006" key="23">
    <source>
        <dbReference type="Google" id="ProtNLM"/>
    </source>
</evidence>
<dbReference type="EMBL" id="JAINDJ010000003">
    <property type="protein sequence ID" value="KAG9451920.1"/>
    <property type="molecule type" value="Genomic_DNA"/>
</dbReference>
<dbReference type="PROSITE" id="PS00108">
    <property type="entry name" value="PROTEIN_KINASE_ST"/>
    <property type="match status" value="1"/>
</dbReference>